<keyword evidence="1" id="KW-0472">Membrane</keyword>
<reference evidence="2 3" key="1">
    <citation type="journal article" date="2016" name="Front. Microbiol.">
        <title>Comprehensive Phylogenetic Analysis of Bovine Non-aureus Staphylococci Species Based on Whole-Genome Sequencing.</title>
        <authorList>
            <person name="Naushad S."/>
            <person name="Barkema H.W."/>
            <person name="Luby C."/>
            <person name="Condas L.A."/>
            <person name="Nobrega D.B."/>
            <person name="Carson D.A."/>
            <person name="De Buck J."/>
        </authorList>
    </citation>
    <scope>NUCLEOTIDE SEQUENCE [LARGE SCALE GENOMIC DNA]</scope>
    <source>
        <strain evidence="2 3">SNUC 1349</strain>
    </source>
</reference>
<protein>
    <recommendedName>
        <fullName evidence="4">DUF4760 domain-containing protein</fullName>
    </recommendedName>
</protein>
<evidence type="ECO:0000313" key="3">
    <source>
        <dbReference type="Proteomes" id="UP000285579"/>
    </source>
</evidence>
<dbReference type="RefSeq" id="WP_119554671.1">
    <property type="nucleotide sequence ID" value="NZ_QXUI01000002.1"/>
</dbReference>
<evidence type="ECO:0000256" key="1">
    <source>
        <dbReference type="SAM" id="Phobius"/>
    </source>
</evidence>
<comment type="caution">
    <text evidence="2">The sequence shown here is derived from an EMBL/GenBank/DDBJ whole genome shotgun (WGS) entry which is preliminary data.</text>
</comment>
<evidence type="ECO:0008006" key="4">
    <source>
        <dbReference type="Google" id="ProtNLM"/>
    </source>
</evidence>
<accession>A0AAQ0LZR4</accession>
<proteinExistence type="predicted"/>
<keyword evidence="1" id="KW-0812">Transmembrane</keyword>
<sequence>MNDLGNTVIENFNTFPPSNIWLDWIKILATPFATLIIGLFTVYITVVNLRRTMLDNLDSKSGWRKKLFEIAGTSNITMDEVHQLRASVRFDYKTDSSDNIIQNDSFEGVTNLIIIFCDSLNNLDNNDCKLLTLKEQEMVRVFCRYLLADQWEKLQLSQTESFVLSNKKGTYSISTYIKCTLIHLLFLNKINTKVNNWKRKETQLINDTKTKYNELIGSNI</sequence>
<keyword evidence="1" id="KW-1133">Transmembrane helix</keyword>
<name>A0AAQ0LZR4_STAXY</name>
<organism evidence="2 3">
    <name type="scientific">Staphylococcus xylosus</name>
    <dbReference type="NCBI Taxonomy" id="1288"/>
    <lineage>
        <taxon>Bacteria</taxon>
        <taxon>Bacillati</taxon>
        <taxon>Bacillota</taxon>
        <taxon>Bacilli</taxon>
        <taxon>Bacillales</taxon>
        <taxon>Staphylococcaceae</taxon>
        <taxon>Staphylococcus</taxon>
    </lineage>
</organism>
<feature type="transmembrane region" description="Helical" evidence="1">
    <location>
        <begin position="24"/>
        <end position="46"/>
    </location>
</feature>
<dbReference type="EMBL" id="QXUI01000002">
    <property type="protein sequence ID" value="RIM93387.1"/>
    <property type="molecule type" value="Genomic_DNA"/>
</dbReference>
<evidence type="ECO:0000313" key="2">
    <source>
        <dbReference type="EMBL" id="RIM93387.1"/>
    </source>
</evidence>
<gene>
    <name evidence="2" type="ORF">BU104_03360</name>
</gene>
<dbReference type="AlphaFoldDB" id="A0AAQ0LZR4"/>
<dbReference type="Proteomes" id="UP000285579">
    <property type="component" value="Unassembled WGS sequence"/>
</dbReference>